<reference evidence="3 4" key="1">
    <citation type="journal article" date="2019" name="Int. J. Syst. Evol. Microbiol.">
        <title>The Global Catalogue of Microorganisms (GCM) 10K type strain sequencing project: providing services to taxonomists for standard genome sequencing and annotation.</title>
        <authorList>
            <consortium name="The Broad Institute Genomics Platform"/>
            <consortium name="The Broad Institute Genome Sequencing Center for Infectious Disease"/>
            <person name="Wu L."/>
            <person name="Ma J."/>
        </authorList>
    </citation>
    <scope>NUCLEOTIDE SEQUENCE [LARGE SCALE GENOMIC DNA]</scope>
    <source>
        <strain evidence="3 4">JCM 15313</strain>
    </source>
</reference>
<dbReference type="EMBL" id="BAAAPC010000009">
    <property type="protein sequence ID" value="GAA1997472.1"/>
    <property type="molecule type" value="Genomic_DNA"/>
</dbReference>
<organism evidence="3 4">
    <name type="scientific">Nocardiopsis rhodophaea</name>
    <dbReference type="NCBI Taxonomy" id="280238"/>
    <lineage>
        <taxon>Bacteria</taxon>
        <taxon>Bacillati</taxon>
        <taxon>Actinomycetota</taxon>
        <taxon>Actinomycetes</taxon>
        <taxon>Streptosporangiales</taxon>
        <taxon>Nocardiopsidaceae</taxon>
        <taxon>Nocardiopsis</taxon>
    </lineage>
</organism>
<evidence type="ECO:0000256" key="1">
    <source>
        <dbReference type="ARBA" id="ARBA00023125"/>
    </source>
</evidence>
<keyword evidence="1" id="KW-0238">DNA-binding</keyword>
<evidence type="ECO:0000259" key="2">
    <source>
        <dbReference type="SMART" id="SM00862"/>
    </source>
</evidence>
<evidence type="ECO:0000313" key="3">
    <source>
        <dbReference type="EMBL" id="GAA1997472.1"/>
    </source>
</evidence>
<dbReference type="SMART" id="SM00862">
    <property type="entry name" value="Trans_reg_C"/>
    <property type="match status" value="1"/>
</dbReference>
<dbReference type="Gene3D" id="3.30.450.40">
    <property type="match status" value="1"/>
</dbReference>
<dbReference type="Proteomes" id="UP001501585">
    <property type="component" value="Unassembled WGS sequence"/>
</dbReference>
<feature type="domain" description="OmpR/PhoB-type" evidence="2">
    <location>
        <begin position="339"/>
        <end position="404"/>
    </location>
</feature>
<dbReference type="InterPro" id="IPR001867">
    <property type="entry name" value="OmpR/PhoB-type_DNA-bd"/>
</dbReference>
<protein>
    <submittedName>
        <fullName evidence="3">GAF domain-containing protein</fullName>
    </submittedName>
</protein>
<comment type="caution">
    <text evidence="3">The sequence shown here is derived from an EMBL/GenBank/DDBJ whole genome shotgun (WGS) entry which is preliminary data.</text>
</comment>
<dbReference type="Pfam" id="PF01590">
    <property type="entry name" value="GAF"/>
    <property type="match status" value="1"/>
</dbReference>
<keyword evidence="4" id="KW-1185">Reference proteome</keyword>
<dbReference type="InterPro" id="IPR029016">
    <property type="entry name" value="GAF-like_dom_sf"/>
</dbReference>
<accession>A0ABN2T2Q3</accession>
<evidence type="ECO:0000313" key="4">
    <source>
        <dbReference type="Proteomes" id="UP001501585"/>
    </source>
</evidence>
<gene>
    <name evidence="3" type="ORF">GCM10009799_25640</name>
</gene>
<dbReference type="InterPro" id="IPR003018">
    <property type="entry name" value="GAF"/>
</dbReference>
<sequence length="442" mass="48283">MIRPTSEVNGVAVAPTRLDTALPAGIDAREYARLLRRVHEATLSGSPPPARLRPVIEESWRRMLRHRIDPDHCRPSMALRREEIQRHRNDSPLSDLMPLLRQSLVPVAEDAGHVMVVADDRGRVLWRDGPREISRVADGAGLVVGAAWDEYSAGTNAIGTALMVGRPVQVYSAEHYVRGLHSLTCACAPIRDPRDGRVAGVIDVTGPASTAHPSTLALVDAVARLAESRLRCMHHAHLERLRSVAAPLLAGLTEKALVVDDEGWTAAVANMEPVRRVPLPKRAERDRVWLPKLGECRMEPLPGGWLIRPTDAETAPAMRARLDLTAPSAASITVGGPSGEWTQRLTARHAELLFLLARHPEGRSAAQLAADLFGDEERVVTVRAEMSRLRRHLGGIVESRPYRFSENVDVTVLAPVDLMALMPASEAPGIRRARADHGLAST</sequence>
<proteinExistence type="predicted"/>
<name>A0ABN2T2Q3_9ACTN</name>